<proteinExistence type="predicted"/>
<evidence type="ECO:0000313" key="2">
    <source>
        <dbReference type="Proteomes" id="UP000308230"/>
    </source>
</evidence>
<reference evidence="1 2" key="1">
    <citation type="submission" date="2019-04" db="EMBL/GenBank/DDBJ databases">
        <title>Bacillus caeni sp. nov., a bacterium isolated from mangrove sediment.</title>
        <authorList>
            <person name="Huang H."/>
            <person name="Mo K."/>
            <person name="Hu Y."/>
        </authorList>
    </citation>
    <scope>NUCLEOTIDE SEQUENCE [LARGE SCALE GENOMIC DNA]</scope>
    <source>
        <strain evidence="1 2">HB172195</strain>
    </source>
</reference>
<gene>
    <name evidence="1" type="ORF">FCL54_16010</name>
</gene>
<dbReference type="Pfam" id="PF08863">
    <property type="entry name" value="YolD"/>
    <property type="match status" value="1"/>
</dbReference>
<organism evidence="1 2">
    <name type="scientific">Exobacillus caeni</name>
    <dbReference type="NCBI Taxonomy" id="2574798"/>
    <lineage>
        <taxon>Bacteria</taxon>
        <taxon>Bacillati</taxon>
        <taxon>Bacillota</taxon>
        <taxon>Bacilli</taxon>
        <taxon>Bacillales</taxon>
        <taxon>Guptibacillaceae</taxon>
        <taxon>Exobacillus</taxon>
    </lineage>
</organism>
<comment type="caution">
    <text evidence="1">The sequence shown here is derived from an EMBL/GenBank/DDBJ whole genome shotgun (WGS) entry which is preliminary data.</text>
</comment>
<evidence type="ECO:0000313" key="1">
    <source>
        <dbReference type="EMBL" id="TLS36429.1"/>
    </source>
</evidence>
<name>A0A5R9F179_9BACL</name>
<keyword evidence="2" id="KW-1185">Reference proteome</keyword>
<sequence length="109" mass="13309">MIRDRGNIKWTAMMLPEHVKELREWQEEDRYKQKPELDEQKLEQMNETVCEAMEFHYALEFHYYDKGQTHSLVGHVHFIDSYNQELRVVDENECVYRVKFERLTDVVKG</sequence>
<dbReference type="EMBL" id="SWLG01000011">
    <property type="protein sequence ID" value="TLS36429.1"/>
    <property type="molecule type" value="Genomic_DNA"/>
</dbReference>
<dbReference type="Proteomes" id="UP000308230">
    <property type="component" value="Unassembled WGS sequence"/>
</dbReference>
<dbReference type="OrthoDB" id="1644322at2"/>
<accession>A0A5R9F179</accession>
<dbReference type="AlphaFoldDB" id="A0A5R9F179"/>
<dbReference type="PANTHER" id="PTHR40051:SF1">
    <property type="entry name" value="YOLD-LIKE FAMILY PROTEIN"/>
    <property type="match status" value="1"/>
</dbReference>
<protein>
    <submittedName>
        <fullName evidence="1">YolD-like family protein</fullName>
    </submittedName>
</protein>
<dbReference type="RefSeq" id="WP_138127747.1">
    <property type="nucleotide sequence ID" value="NZ_SWLG01000011.1"/>
</dbReference>
<dbReference type="PANTHER" id="PTHR40051">
    <property type="entry name" value="IG HYPOTHETICAL 15966"/>
    <property type="match status" value="1"/>
</dbReference>
<dbReference type="InterPro" id="IPR014962">
    <property type="entry name" value="YolD"/>
</dbReference>